<dbReference type="EMBL" id="DVLW01000025">
    <property type="protein sequence ID" value="HIT93723.1"/>
    <property type="molecule type" value="Genomic_DNA"/>
</dbReference>
<dbReference type="GO" id="GO:0005524">
    <property type="term" value="F:ATP binding"/>
    <property type="evidence" value="ECO:0007669"/>
    <property type="project" value="InterPro"/>
</dbReference>
<dbReference type="AlphaFoldDB" id="A0A9D1H4Z2"/>
<accession>A0A9D1H4Z2</accession>
<reference evidence="1" key="1">
    <citation type="submission" date="2020-10" db="EMBL/GenBank/DDBJ databases">
        <authorList>
            <person name="Gilroy R."/>
        </authorList>
    </citation>
    <scope>NUCLEOTIDE SEQUENCE</scope>
    <source>
        <strain evidence="1">ChiBcec7-5410</strain>
    </source>
</reference>
<evidence type="ECO:0000313" key="1">
    <source>
        <dbReference type="EMBL" id="HIT93723.1"/>
    </source>
</evidence>
<dbReference type="SUPFAM" id="SSF52540">
    <property type="entry name" value="P-loop containing nucleoside triphosphate hydrolases"/>
    <property type="match status" value="1"/>
</dbReference>
<reference evidence="1" key="2">
    <citation type="journal article" date="2021" name="PeerJ">
        <title>Extensive microbial diversity within the chicken gut microbiome revealed by metagenomics and culture.</title>
        <authorList>
            <person name="Gilroy R."/>
            <person name="Ravi A."/>
            <person name="Getino M."/>
            <person name="Pursley I."/>
            <person name="Horton D.L."/>
            <person name="Alikhan N.F."/>
            <person name="Baker D."/>
            <person name="Gharbi K."/>
            <person name="Hall N."/>
            <person name="Watson M."/>
            <person name="Adriaenssens E.M."/>
            <person name="Foster-Nyarko E."/>
            <person name="Jarju S."/>
            <person name="Secka A."/>
            <person name="Antonio M."/>
            <person name="Oren A."/>
            <person name="Chaudhuri R.R."/>
            <person name="La Ragione R."/>
            <person name="Hildebrand F."/>
            <person name="Pallen M.J."/>
        </authorList>
    </citation>
    <scope>NUCLEOTIDE SEQUENCE</scope>
    <source>
        <strain evidence="1">ChiBcec7-5410</strain>
    </source>
</reference>
<dbReference type="Proteomes" id="UP000824160">
    <property type="component" value="Unassembled WGS sequence"/>
</dbReference>
<organism evidence="1 2">
    <name type="scientific">Candidatus Faecivivens stercoripullorum</name>
    <dbReference type="NCBI Taxonomy" id="2840805"/>
    <lineage>
        <taxon>Bacteria</taxon>
        <taxon>Bacillati</taxon>
        <taxon>Bacillota</taxon>
        <taxon>Clostridia</taxon>
        <taxon>Eubacteriales</taxon>
        <taxon>Oscillospiraceae</taxon>
        <taxon>Oscillospiraceae incertae sedis</taxon>
        <taxon>Candidatus Faecivivens</taxon>
    </lineage>
</organism>
<protein>
    <submittedName>
        <fullName evidence="1">Cob(I)yrinic acid a,c-diamide adenosyltransferase</fullName>
    </submittedName>
</protein>
<dbReference type="InterPro" id="IPR003724">
    <property type="entry name" value="CblAdoTrfase_CobA"/>
</dbReference>
<proteinExistence type="predicted"/>
<dbReference type="PANTHER" id="PTHR46638:SF1">
    <property type="entry name" value="CORRINOID ADENOSYLTRANSFERASE"/>
    <property type="match status" value="1"/>
</dbReference>
<dbReference type="Gene3D" id="3.40.50.300">
    <property type="entry name" value="P-loop containing nucleotide triphosphate hydrolases"/>
    <property type="match status" value="1"/>
</dbReference>
<comment type="caution">
    <text evidence="1">The sequence shown here is derived from an EMBL/GenBank/DDBJ whole genome shotgun (WGS) entry which is preliminary data.</text>
</comment>
<gene>
    <name evidence="1" type="ORF">IAC43_00905</name>
</gene>
<dbReference type="PIRSF" id="PIRSF015617">
    <property type="entry name" value="Adensltrnsf_CobA"/>
    <property type="match status" value="1"/>
</dbReference>
<name>A0A9D1H4Z2_9FIRM</name>
<dbReference type="InterPro" id="IPR027417">
    <property type="entry name" value="P-loop_NTPase"/>
</dbReference>
<dbReference type="PANTHER" id="PTHR46638">
    <property type="entry name" value="CORRINOID ADENOSYLTRANSFERASE"/>
    <property type="match status" value="1"/>
</dbReference>
<dbReference type="GO" id="GO:0008817">
    <property type="term" value="F:corrinoid adenosyltransferase activity"/>
    <property type="evidence" value="ECO:0007669"/>
    <property type="project" value="InterPro"/>
</dbReference>
<dbReference type="GO" id="GO:0009236">
    <property type="term" value="P:cobalamin biosynthetic process"/>
    <property type="evidence" value="ECO:0007669"/>
    <property type="project" value="InterPro"/>
</dbReference>
<sequence length="170" mass="18836">MEKGLIHLYWGDGKGKTTAAMGVAMRGLAAGKKVVIVQFLKGAPSGEIPLLQQLGAVIYRGKAGDKFVFQMTEEEKSQTRKIQNEHLEKALTENADMLILDEACAALQLGMVEPSLLQKAVLEKPEGQELILTGRKPADWMMEAADYCTEMHCWRHPYDKGISARKGVEY</sequence>
<dbReference type="Pfam" id="PF02572">
    <property type="entry name" value="CobA_CobO_BtuR"/>
    <property type="match status" value="1"/>
</dbReference>
<evidence type="ECO:0000313" key="2">
    <source>
        <dbReference type="Proteomes" id="UP000824160"/>
    </source>
</evidence>